<dbReference type="PANTHER" id="PTHR37305">
    <property type="entry name" value="INTEGRAL MEMBRANE PROTEIN-RELATED"/>
    <property type="match status" value="1"/>
</dbReference>
<keyword evidence="1" id="KW-0472">Membrane</keyword>
<keyword evidence="3" id="KW-1185">Reference proteome</keyword>
<protein>
    <submittedName>
        <fullName evidence="2">ABC transporter permease</fullName>
    </submittedName>
</protein>
<comment type="caution">
    <text evidence="2">The sequence shown here is derived from an EMBL/GenBank/DDBJ whole genome shotgun (WGS) entry which is preliminary data.</text>
</comment>
<feature type="transmembrane region" description="Helical" evidence="1">
    <location>
        <begin position="233"/>
        <end position="252"/>
    </location>
</feature>
<dbReference type="GO" id="GO:0005886">
    <property type="term" value="C:plasma membrane"/>
    <property type="evidence" value="ECO:0007669"/>
    <property type="project" value="UniProtKB-SubCell"/>
</dbReference>
<dbReference type="Pfam" id="PF12730">
    <property type="entry name" value="ABC2_membrane_4"/>
    <property type="match status" value="1"/>
</dbReference>
<gene>
    <name evidence="2" type="ORF">F0145_05475</name>
</gene>
<organism evidence="2 3">
    <name type="scientific">Adhaeribacter rhizoryzae</name>
    <dbReference type="NCBI Taxonomy" id="2607907"/>
    <lineage>
        <taxon>Bacteria</taxon>
        <taxon>Pseudomonadati</taxon>
        <taxon>Bacteroidota</taxon>
        <taxon>Cytophagia</taxon>
        <taxon>Cytophagales</taxon>
        <taxon>Hymenobacteraceae</taxon>
        <taxon>Adhaeribacter</taxon>
    </lineage>
</organism>
<accession>A0A5M6DPP4</accession>
<keyword evidence="1" id="KW-1133">Transmembrane helix</keyword>
<dbReference type="AlphaFoldDB" id="A0A5M6DPP4"/>
<dbReference type="Proteomes" id="UP000323426">
    <property type="component" value="Unassembled WGS sequence"/>
</dbReference>
<feature type="transmembrane region" description="Helical" evidence="1">
    <location>
        <begin position="173"/>
        <end position="193"/>
    </location>
</feature>
<reference evidence="2 3" key="1">
    <citation type="submission" date="2019-09" db="EMBL/GenBank/DDBJ databases">
        <title>Genome sequence and assembly of Adhaeribacter sp.</title>
        <authorList>
            <person name="Chhetri G."/>
        </authorList>
    </citation>
    <scope>NUCLEOTIDE SEQUENCE [LARGE SCALE GENOMIC DNA]</scope>
    <source>
        <strain evidence="2 3">DK36</strain>
    </source>
</reference>
<feature type="transmembrane region" description="Helical" evidence="1">
    <location>
        <begin position="106"/>
        <end position="127"/>
    </location>
</feature>
<name>A0A5M6DPP4_9BACT</name>
<feature type="transmembrane region" description="Helical" evidence="1">
    <location>
        <begin position="12"/>
        <end position="35"/>
    </location>
</feature>
<feature type="transmembrane region" description="Helical" evidence="1">
    <location>
        <begin position="63"/>
        <end position="85"/>
    </location>
</feature>
<dbReference type="EMBL" id="VWSF01000003">
    <property type="protein sequence ID" value="KAA5548179.1"/>
    <property type="molecule type" value="Genomic_DNA"/>
</dbReference>
<feature type="transmembrane region" description="Helical" evidence="1">
    <location>
        <begin position="147"/>
        <end position="166"/>
    </location>
</feature>
<sequence>MSKLLQIELQKLLPYRTFWVILFIYSAFLLLFAYASSHITINGQQSGSQIYQFPGIWMKLSYVASYFNLLLGILLIILITDEYAFRTFRQHVIDGLFRKDLVASKYLVILLVGLIATTILTLIGLVFGITYNQHITPGLLFSGSMHVVYYLVQAIGYMSIAVLFGFLIRKNGLAIISFLGYTKIVEPLIHWRLNDNLDQYFPMKVLSSLTPMPGQEVLDVLTGPTSALNPQQAVLPAILYIGLFYALAYLVLKVRDL</sequence>
<proteinExistence type="predicted"/>
<evidence type="ECO:0000256" key="1">
    <source>
        <dbReference type="SAM" id="Phobius"/>
    </source>
</evidence>
<dbReference type="PANTHER" id="PTHR37305:SF1">
    <property type="entry name" value="MEMBRANE PROTEIN"/>
    <property type="match status" value="1"/>
</dbReference>
<evidence type="ECO:0000313" key="3">
    <source>
        <dbReference type="Proteomes" id="UP000323426"/>
    </source>
</evidence>
<dbReference type="GO" id="GO:0140359">
    <property type="term" value="F:ABC-type transporter activity"/>
    <property type="evidence" value="ECO:0007669"/>
    <property type="project" value="InterPro"/>
</dbReference>
<evidence type="ECO:0000313" key="2">
    <source>
        <dbReference type="EMBL" id="KAA5548179.1"/>
    </source>
</evidence>
<keyword evidence="1" id="KW-0812">Transmembrane</keyword>
<dbReference type="RefSeq" id="WP_150087312.1">
    <property type="nucleotide sequence ID" value="NZ_VWSF01000003.1"/>
</dbReference>